<dbReference type="CDD" id="cd14014">
    <property type="entry name" value="STKc_PknB_like"/>
    <property type="match status" value="1"/>
</dbReference>
<dbReference type="PANTHER" id="PTHR19879">
    <property type="entry name" value="TRANSCRIPTION INITIATION FACTOR TFIID"/>
    <property type="match status" value="1"/>
</dbReference>
<dbReference type="InterPro" id="IPR011009">
    <property type="entry name" value="Kinase-like_dom_sf"/>
</dbReference>
<dbReference type="PROSITE" id="PS00678">
    <property type="entry name" value="WD_REPEATS_1"/>
    <property type="match status" value="4"/>
</dbReference>
<evidence type="ECO:0000256" key="2">
    <source>
        <dbReference type="ARBA" id="ARBA00022737"/>
    </source>
</evidence>
<evidence type="ECO:0000259" key="5">
    <source>
        <dbReference type="PROSITE" id="PS50011"/>
    </source>
</evidence>
<reference evidence="6 7" key="1">
    <citation type="submission" date="2024-09" db="EMBL/GenBank/DDBJ databases">
        <title>Floridaenema gen nov. (Aerosakkonemataceae, Aerosakkonematales ord. nov., Cyanobacteria) from benthic tropical and subtropical fresh waters, with the description of four new species.</title>
        <authorList>
            <person name="Moretto J.A."/>
            <person name="Berthold D.E."/>
            <person name="Lefler F.W."/>
            <person name="Huang I.-S."/>
            <person name="Laughinghouse H. IV."/>
        </authorList>
    </citation>
    <scope>NUCLEOTIDE SEQUENCE [LARGE SCALE GENOMIC DNA]</scope>
    <source>
        <strain evidence="6 7">BLCC-F46</strain>
    </source>
</reference>
<keyword evidence="4" id="KW-0067">ATP-binding</keyword>
<protein>
    <submittedName>
        <fullName evidence="6">Protein kinase</fullName>
    </submittedName>
</protein>
<proteinExistence type="predicted"/>
<evidence type="ECO:0000256" key="3">
    <source>
        <dbReference type="PROSITE-ProRule" id="PRU00221"/>
    </source>
</evidence>
<dbReference type="InterPro" id="IPR015943">
    <property type="entry name" value="WD40/YVTN_repeat-like_dom_sf"/>
</dbReference>
<dbReference type="InterPro" id="IPR020472">
    <property type="entry name" value="WD40_PAC1"/>
</dbReference>
<feature type="repeat" description="WD" evidence="3">
    <location>
        <begin position="326"/>
        <end position="352"/>
    </location>
</feature>
<dbReference type="EMBL" id="JBHFNQ010000131">
    <property type="protein sequence ID" value="MFB2878617.1"/>
    <property type="molecule type" value="Genomic_DNA"/>
</dbReference>
<evidence type="ECO:0000256" key="4">
    <source>
        <dbReference type="PROSITE-ProRule" id="PRU10141"/>
    </source>
</evidence>
<gene>
    <name evidence="6" type="ORF">ACE1CC_17345</name>
</gene>
<feature type="repeat" description="WD" evidence="3">
    <location>
        <begin position="455"/>
        <end position="488"/>
    </location>
</feature>
<comment type="caution">
    <text evidence="6">The sequence shown here is derived from an EMBL/GenBank/DDBJ whole genome shotgun (WGS) entry which is preliminary data.</text>
</comment>
<dbReference type="SUPFAM" id="SSF56112">
    <property type="entry name" value="Protein kinase-like (PK-like)"/>
    <property type="match status" value="1"/>
</dbReference>
<dbReference type="PANTHER" id="PTHR19879:SF9">
    <property type="entry name" value="TRANSCRIPTION INITIATION FACTOR TFIID SUBUNIT 5"/>
    <property type="match status" value="1"/>
</dbReference>
<dbReference type="InterPro" id="IPR036322">
    <property type="entry name" value="WD40_repeat_dom_sf"/>
</dbReference>
<feature type="repeat" description="WD" evidence="3">
    <location>
        <begin position="539"/>
        <end position="580"/>
    </location>
</feature>
<dbReference type="InterPro" id="IPR001680">
    <property type="entry name" value="WD40_rpt"/>
</dbReference>
<dbReference type="SMART" id="SM00220">
    <property type="entry name" value="S_TKc"/>
    <property type="match status" value="1"/>
</dbReference>
<feature type="repeat" description="WD" evidence="3">
    <location>
        <begin position="413"/>
        <end position="454"/>
    </location>
</feature>
<evidence type="ECO:0000313" key="6">
    <source>
        <dbReference type="EMBL" id="MFB2878617.1"/>
    </source>
</evidence>
<dbReference type="Gene3D" id="2.130.10.10">
    <property type="entry name" value="YVTN repeat-like/Quinoprotein amine dehydrogenase"/>
    <property type="match status" value="4"/>
</dbReference>
<dbReference type="InterPro" id="IPR019775">
    <property type="entry name" value="WD40_repeat_CS"/>
</dbReference>
<dbReference type="InterPro" id="IPR000719">
    <property type="entry name" value="Prot_kinase_dom"/>
</dbReference>
<dbReference type="Gene3D" id="1.10.510.10">
    <property type="entry name" value="Transferase(Phosphotransferase) domain 1"/>
    <property type="match status" value="1"/>
</dbReference>
<keyword evidence="1 3" id="KW-0853">WD repeat</keyword>
<dbReference type="Pfam" id="PF00069">
    <property type="entry name" value="Pkinase"/>
    <property type="match status" value="1"/>
</dbReference>
<dbReference type="InterPro" id="IPR017441">
    <property type="entry name" value="Protein_kinase_ATP_BS"/>
</dbReference>
<dbReference type="Proteomes" id="UP001576774">
    <property type="component" value="Unassembled WGS sequence"/>
</dbReference>
<evidence type="ECO:0000313" key="7">
    <source>
        <dbReference type="Proteomes" id="UP001576774"/>
    </source>
</evidence>
<dbReference type="Pfam" id="PF00400">
    <property type="entry name" value="WD40"/>
    <property type="match status" value="7"/>
</dbReference>
<keyword evidence="2" id="KW-0677">Repeat</keyword>
<keyword evidence="6" id="KW-0808">Transferase</keyword>
<keyword evidence="6" id="KW-0418">Kinase</keyword>
<accession>A0ABV4X745</accession>
<dbReference type="PROSITE" id="PS50011">
    <property type="entry name" value="PROTEIN_KINASE_DOM"/>
    <property type="match status" value="1"/>
</dbReference>
<dbReference type="GO" id="GO:0016301">
    <property type="term" value="F:kinase activity"/>
    <property type="evidence" value="ECO:0007669"/>
    <property type="project" value="UniProtKB-KW"/>
</dbReference>
<keyword evidence="4" id="KW-0547">Nucleotide-binding</keyword>
<sequence>MSLEGREAICFNPSCNESQIYDHNSLTCQFCGSTLLLKKRYRAVKVLGRGGFGQTFLAFDLAEDSPTLCVVKQFWQVLDRTFEDAIDKLKELTKHPQIPAVIDSFAENGYFYLVQKYITGKNLATLLGEKGQFNATEVWQILENLLPLLQFIHSHQIIHRDIKPENIIQRKSLNDLFLVDFSAAKLVTETSFVVPETTIGSAEYAAPEQVRGEAVFSSDLYSLGVICLNLLTGIRPFHLFDLANNCWVWRNYWLSDLASSVEYDLAQILDRLIEPTLEKRFPSAEVALTEMQKLRGKKIPISVSPPTQTWETYATFVGDGGIFSGINAIALSADDKMLASVSDDRTICLWNICNFVETFHETSVQEFFTIKGHTGKVKSVAFHPHSPNILASGSSDRQIKLWDLQKRQEIHTIVGHNGAVSALEFSPDGKILASGSADKTVKLWHPETGEQITTLSGAKLGINAIAFSPVSPLLASASSDRIVQIWDLIKFELICTLVGHTGGVRAIVFSPDGKLLATGGEDRTIRLWDTTTWQCNSILSGHPWLVSALTFSPDNQILISGSWDKTVKLWQVSTGKEIAMLVGHTDLVSCVVISSDGSFIASGSQDKTIRLSKRN</sequence>
<name>A0ABV4X745_9CYAN</name>
<dbReference type="PROSITE" id="PS50082">
    <property type="entry name" value="WD_REPEATS_2"/>
    <property type="match status" value="7"/>
</dbReference>
<dbReference type="RefSeq" id="WP_413271684.1">
    <property type="nucleotide sequence ID" value="NZ_JBHFNQ010000131.1"/>
</dbReference>
<organism evidence="6 7">
    <name type="scientific">Floridaenema aerugineum BLCC-F46</name>
    <dbReference type="NCBI Taxonomy" id="3153654"/>
    <lineage>
        <taxon>Bacteria</taxon>
        <taxon>Bacillati</taxon>
        <taxon>Cyanobacteriota</taxon>
        <taxon>Cyanophyceae</taxon>
        <taxon>Oscillatoriophycideae</taxon>
        <taxon>Aerosakkonematales</taxon>
        <taxon>Aerosakkonemataceae</taxon>
        <taxon>Floridanema</taxon>
        <taxon>Floridanema aerugineum</taxon>
    </lineage>
</organism>
<dbReference type="CDD" id="cd00200">
    <property type="entry name" value="WD40"/>
    <property type="match status" value="1"/>
</dbReference>
<dbReference type="PROSITE" id="PS00107">
    <property type="entry name" value="PROTEIN_KINASE_ATP"/>
    <property type="match status" value="1"/>
</dbReference>
<dbReference type="SUPFAM" id="SSF50978">
    <property type="entry name" value="WD40 repeat-like"/>
    <property type="match status" value="1"/>
</dbReference>
<feature type="repeat" description="WD" evidence="3">
    <location>
        <begin position="370"/>
        <end position="412"/>
    </location>
</feature>
<feature type="repeat" description="WD" evidence="3">
    <location>
        <begin position="497"/>
        <end position="532"/>
    </location>
</feature>
<feature type="binding site" evidence="4">
    <location>
        <position position="72"/>
    </location>
    <ligand>
        <name>ATP</name>
        <dbReference type="ChEBI" id="CHEBI:30616"/>
    </ligand>
</feature>
<evidence type="ECO:0000256" key="1">
    <source>
        <dbReference type="ARBA" id="ARBA00022574"/>
    </source>
</evidence>
<feature type="domain" description="Protein kinase" evidence="5">
    <location>
        <begin position="41"/>
        <end position="294"/>
    </location>
</feature>
<feature type="repeat" description="WD" evidence="3">
    <location>
        <begin position="581"/>
        <end position="615"/>
    </location>
</feature>
<dbReference type="SMART" id="SM00320">
    <property type="entry name" value="WD40"/>
    <property type="match status" value="7"/>
</dbReference>
<keyword evidence="7" id="KW-1185">Reference proteome</keyword>
<dbReference type="PROSITE" id="PS50294">
    <property type="entry name" value="WD_REPEATS_REGION"/>
    <property type="match status" value="6"/>
</dbReference>
<dbReference type="PRINTS" id="PR00320">
    <property type="entry name" value="GPROTEINBRPT"/>
</dbReference>